<accession>A0A9W7B5W9</accession>
<organism evidence="1 2">
    <name type="scientific">Triparma strigata</name>
    <dbReference type="NCBI Taxonomy" id="1606541"/>
    <lineage>
        <taxon>Eukaryota</taxon>
        <taxon>Sar</taxon>
        <taxon>Stramenopiles</taxon>
        <taxon>Ochrophyta</taxon>
        <taxon>Bolidophyceae</taxon>
        <taxon>Parmales</taxon>
        <taxon>Triparmaceae</taxon>
        <taxon>Triparma</taxon>
    </lineage>
</organism>
<keyword evidence="2" id="KW-1185">Reference proteome</keyword>
<evidence type="ECO:0000313" key="1">
    <source>
        <dbReference type="EMBL" id="GMH80454.1"/>
    </source>
</evidence>
<comment type="caution">
    <text evidence="1">The sequence shown here is derived from an EMBL/GenBank/DDBJ whole genome shotgun (WGS) entry which is preliminary data.</text>
</comment>
<dbReference type="Proteomes" id="UP001165085">
    <property type="component" value="Unassembled WGS sequence"/>
</dbReference>
<dbReference type="EMBL" id="BRXY01000245">
    <property type="protein sequence ID" value="GMH80454.1"/>
    <property type="molecule type" value="Genomic_DNA"/>
</dbReference>
<protein>
    <submittedName>
        <fullName evidence="1">Uncharacterized protein</fullName>
    </submittedName>
</protein>
<gene>
    <name evidence="1" type="ORF">TrST_g12318</name>
</gene>
<sequence>MDSFPSSSLPIPLPSSLHTYTCTLTSSSSPPQTFTCSLFPLLSSPLPSPPLPTFPPTPLLPPGGYLFLHTSSTTSYIPSKTIVLIAYAEATPSTPSRIWSQIQFEESEDCLELTLEGPEIKNVYDTLVELSDVTPEDEVGGGGGDDAFMNFCKAVEGGQMGFIGGEEGQFDD</sequence>
<evidence type="ECO:0000313" key="2">
    <source>
        <dbReference type="Proteomes" id="UP001165085"/>
    </source>
</evidence>
<name>A0A9W7B5W9_9STRA</name>
<proteinExistence type="predicted"/>
<reference evidence="2" key="1">
    <citation type="journal article" date="2023" name="Commun. Biol.">
        <title>Genome analysis of Parmales, the sister group of diatoms, reveals the evolutionary specialization of diatoms from phago-mixotrophs to photoautotrophs.</title>
        <authorList>
            <person name="Ban H."/>
            <person name="Sato S."/>
            <person name="Yoshikawa S."/>
            <person name="Yamada K."/>
            <person name="Nakamura Y."/>
            <person name="Ichinomiya M."/>
            <person name="Sato N."/>
            <person name="Blanc-Mathieu R."/>
            <person name="Endo H."/>
            <person name="Kuwata A."/>
            <person name="Ogata H."/>
        </authorList>
    </citation>
    <scope>NUCLEOTIDE SEQUENCE [LARGE SCALE GENOMIC DNA]</scope>
    <source>
        <strain evidence="2">NIES 3701</strain>
    </source>
</reference>
<dbReference type="AlphaFoldDB" id="A0A9W7B5W9"/>